<dbReference type="InterPro" id="IPR017972">
    <property type="entry name" value="Cyt_P450_CS"/>
</dbReference>
<dbReference type="EMBL" id="KV427687">
    <property type="protein sequence ID" value="KZT00361.1"/>
    <property type="molecule type" value="Genomic_DNA"/>
</dbReference>
<dbReference type="GO" id="GO:0020037">
    <property type="term" value="F:heme binding"/>
    <property type="evidence" value="ECO:0007669"/>
    <property type="project" value="InterPro"/>
</dbReference>
<evidence type="ECO:0000256" key="11">
    <source>
        <dbReference type="ARBA" id="ARBA00023033"/>
    </source>
</evidence>
<dbReference type="Proteomes" id="UP000076871">
    <property type="component" value="Unassembled WGS sequence"/>
</dbReference>
<evidence type="ECO:0000256" key="14">
    <source>
        <dbReference type="RuleBase" id="RU000461"/>
    </source>
</evidence>
<keyword evidence="16" id="KW-1185">Reference proteome</keyword>
<evidence type="ECO:0000256" key="7">
    <source>
        <dbReference type="ARBA" id="ARBA00022723"/>
    </source>
</evidence>
<evidence type="ECO:0000256" key="1">
    <source>
        <dbReference type="ARBA" id="ARBA00001971"/>
    </source>
</evidence>
<dbReference type="Pfam" id="PF00067">
    <property type="entry name" value="p450"/>
    <property type="match status" value="2"/>
</dbReference>
<gene>
    <name evidence="15" type="ORF">LAESUDRAFT_739628</name>
</gene>
<dbReference type="PRINTS" id="PR00463">
    <property type="entry name" value="EP450I"/>
</dbReference>
<dbReference type="InterPro" id="IPR002401">
    <property type="entry name" value="Cyt_P450_E_grp-I"/>
</dbReference>
<evidence type="ECO:0000256" key="5">
    <source>
        <dbReference type="ARBA" id="ARBA00022617"/>
    </source>
</evidence>
<dbReference type="InParanoid" id="A0A165B6N2"/>
<evidence type="ECO:0000313" key="15">
    <source>
        <dbReference type="EMBL" id="KZT00361.1"/>
    </source>
</evidence>
<evidence type="ECO:0000256" key="12">
    <source>
        <dbReference type="ARBA" id="ARBA00023136"/>
    </source>
</evidence>
<dbReference type="PROSITE" id="PS00086">
    <property type="entry name" value="CYTOCHROME_P450"/>
    <property type="match status" value="1"/>
</dbReference>
<keyword evidence="6" id="KW-0812">Transmembrane</keyword>
<dbReference type="STRING" id="1314785.A0A165B6N2"/>
<keyword evidence="10 13" id="KW-0408">Iron</keyword>
<evidence type="ECO:0000256" key="4">
    <source>
        <dbReference type="ARBA" id="ARBA00010617"/>
    </source>
</evidence>
<comment type="subcellular location">
    <subcellularLocation>
        <location evidence="2">Membrane</location>
        <topology evidence="2">Single-pass membrane protein</topology>
    </subcellularLocation>
</comment>
<evidence type="ECO:0000256" key="3">
    <source>
        <dbReference type="ARBA" id="ARBA00005179"/>
    </source>
</evidence>
<dbReference type="PANTHER" id="PTHR46300">
    <property type="entry name" value="P450, PUTATIVE (EUROFUNG)-RELATED-RELATED"/>
    <property type="match status" value="1"/>
</dbReference>
<dbReference type="InterPro" id="IPR050364">
    <property type="entry name" value="Cytochrome_P450_fung"/>
</dbReference>
<feature type="binding site" description="axial binding residue" evidence="13">
    <location>
        <position position="422"/>
    </location>
    <ligand>
        <name>heme</name>
        <dbReference type="ChEBI" id="CHEBI:30413"/>
    </ligand>
    <ligandPart>
        <name>Fe</name>
        <dbReference type="ChEBI" id="CHEBI:18248"/>
    </ligandPart>
</feature>
<dbReference type="GeneID" id="63828049"/>
<dbReference type="RefSeq" id="XP_040758101.1">
    <property type="nucleotide sequence ID" value="XM_040911020.1"/>
</dbReference>
<dbReference type="Gene3D" id="1.10.630.10">
    <property type="entry name" value="Cytochrome P450"/>
    <property type="match status" value="1"/>
</dbReference>
<dbReference type="GO" id="GO:0004497">
    <property type="term" value="F:monooxygenase activity"/>
    <property type="evidence" value="ECO:0007669"/>
    <property type="project" value="UniProtKB-KW"/>
</dbReference>
<comment type="cofactor">
    <cofactor evidence="1 13">
        <name>heme</name>
        <dbReference type="ChEBI" id="CHEBI:30413"/>
    </cofactor>
</comment>
<evidence type="ECO:0000256" key="13">
    <source>
        <dbReference type="PIRSR" id="PIRSR602401-1"/>
    </source>
</evidence>
<comment type="similarity">
    <text evidence="4 14">Belongs to the cytochrome P450 family.</text>
</comment>
<keyword evidence="9 14" id="KW-0560">Oxidoreductase</keyword>
<dbReference type="InterPro" id="IPR001128">
    <property type="entry name" value="Cyt_P450"/>
</dbReference>
<organism evidence="15 16">
    <name type="scientific">Laetiporus sulphureus 93-53</name>
    <dbReference type="NCBI Taxonomy" id="1314785"/>
    <lineage>
        <taxon>Eukaryota</taxon>
        <taxon>Fungi</taxon>
        <taxon>Dikarya</taxon>
        <taxon>Basidiomycota</taxon>
        <taxon>Agaricomycotina</taxon>
        <taxon>Agaricomycetes</taxon>
        <taxon>Polyporales</taxon>
        <taxon>Laetiporus</taxon>
    </lineage>
</organism>
<evidence type="ECO:0000313" key="16">
    <source>
        <dbReference type="Proteomes" id="UP000076871"/>
    </source>
</evidence>
<name>A0A165B6N2_9APHY</name>
<proteinExistence type="inferred from homology"/>
<dbReference type="PANTHER" id="PTHR46300:SF7">
    <property type="entry name" value="P450, PUTATIVE (EUROFUNG)-RELATED"/>
    <property type="match status" value="1"/>
</dbReference>
<dbReference type="OrthoDB" id="2789670at2759"/>
<evidence type="ECO:0000256" key="2">
    <source>
        <dbReference type="ARBA" id="ARBA00004167"/>
    </source>
</evidence>
<dbReference type="GO" id="GO:0016020">
    <property type="term" value="C:membrane"/>
    <property type="evidence" value="ECO:0007669"/>
    <property type="project" value="UniProtKB-SubCell"/>
</dbReference>
<evidence type="ECO:0000256" key="9">
    <source>
        <dbReference type="ARBA" id="ARBA00023002"/>
    </source>
</evidence>
<reference evidence="15 16" key="1">
    <citation type="journal article" date="2016" name="Mol. Biol. Evol.">
        <title>Comparative Genomics of Early-Diverging Mushroom-Forming Fungi Provides Insights into the Origins of Lignocellulose Decay Capabilities.</title>
        <authorList>
            <person name="Nagy L.G."/>
            <person name="Riley R."/>
            <person name="Tritt A."/>
            <person name="Adam C."/>
            <person name="Daum C."/>
            <person name="Floudas D."/>
            <person name="Sun H."/>
            <person name="Yadav J.S."/>
            <person name="Pangilinan J."/>
            <person name="Larsson K.H."/>
            <person name="Matsuura K."/>
            <person name="Barry K."/>
            <person name="Labutti K."/>
            <person name="Kuo R."/>
            <person name="Ohm R.A."/>
            <person name="Bhattacharya S.S."/>
            <person name="Shirouzu T."/>
            <person name="Yoshinaga Y."/>
            <person name="Martin F.M."/>
            <person name="Grigoriev I.V."/>
            <person name="Hibbett D.S."/>
        </authorList>
    </citation>
    <scope>NUCLEOTIDE SEQUENCE [LARGE SCALE GENOMIC DNA]</scope>
    <source>
        <strain evidence="15 16">93-53</strain>
    </source>
</reference>
<protein>
    <submittedName>
        <fullName evidence="15">Cytochrome P450</fullName>
    </submittedName>
</protein>
<keyword evidence="8" id="KW-1133">Transmembrane helix</keyword>
<evidence type="ECO:0000256" key="8">
    <source>
        <dbReference type="ARBA" id="ARBA00022989"/>
    </source>
</evidence>
<dbReference type="AlphaFoldDB" id="A0A165B6N2"/>
<accession>A0A165B6N2</accession>
<dbReference type="GO" id="GO:0005506">
    <property type="term" value="F:iron ion binding"/>
    <property type="evidence" value="ECO:0007669"/>
    <property type="project" value="InterPro"/>
</dbReference>
<keyword evidence="11 14" id="KW-0503">Monooxygenase</keyword>
<evidence type="ECO:0000256" key="10">
    <source>
        <dbReference type="ARBA" id="ARBA00023004"/>
    </source>
</evidence>
<comment type="pathway">
    <text evidence="3">Secondary metabolite biosynthesis.</text>
</comment>
<dbReference type="InterPro" id="IPR036396">
    <property type="entry name" value="Cyt_P450_sf"/>
</dbReference>
<sequence>MYSFLGISVAVVAAALNHYLLDARHSSTAAVLIGSFLLTRYLSCRHSKRLLFPGPSGWPIIGNALDIPQQHPWITYSKWSETFGDIVHLEALGEHLVVLNSARVAKDLLDKRSSIYSDRPHFLPLQHYGEAWRMQRKIVAQSFSPSLVHRYYGIQELEARRLVLSAIDEPSTIVSKTKLRVAAIIMRVTYGYTVKGIDDPMITLPFSAMDNFSVATEPGKWLVDFIPQLRHLPEWTPGATFLRMAKEWRELEWNASWNPYLWCKKNLDTGIAQTPSLCATVLSEADGKMSAEDEATLVWAASSGLGGGLDTNMCTIFVFILAMLHYPHVQERAQAEIDTVVGRERLPSISDRAELPYVRSIISEVYRWAPATPLGLPHALMQDDVYDVYPEPMEFKPERFQKLDSEMQKVIDLSFGFGRRACPGSHFAGGTIFAVVSTLLATCSIMPVVDTNGKAVISELSFTSGTIIFPENVVCDLKPRSAHARSLLSQAISAAE</sequence>
<dbReference type="SUPFAM" id="SSF48264">
    <property type="entry name" value="Cytochrome P450"/>
    <property type="match status" value="1"/>
</dbReference>
<dbReference type="GO" id="GO:0016705">
    <property type="term" value="F:oxidoreductase activity, acting on paired donors, with incorporation or reduction of molecular oxygen"/>
    <property type="evidence" value="ECO:0007669"/>
    <property type="project" value="InterPro"/>
</dbReference>
<evidence type="ECO:0000256" key="6">
    <source>
        <dbReference type="ARBA" id="ARBA00022692"/>
    </source>
</evidence>
<keyword evidence="7 13" id="KW-0479">Metal-binding</keyword>
<keyword evidence="12" id="KW-0472">Membrane</keyword>
<keyword evidence="5 13" id="KW-0349">Heme</keyword>
<dbReference type="CDD" id="cd11065">
    <property type="entry name" value="CYP64-like"/>
    <property type="match status" value="1"/>
</dbReference>